<evidence type="ECO:0000313" key="4">
    <source>
        <dbReference type="EMBL" id="MFC5503084.1"/>
    </source>
</evidence>
<dbReference type="InterPro" id="IPR002068">
    <property type="entry name" value="A-crystallin/Hsp20_dom"/>
</dbReference>
<evidence type="ECO:0000313" key="5">
    <source>
        <dbReference type="Proteomes" id="UP001596039"/>
    </source>
</evidence>
<dbReference type="SUPFAM" id="SSF49764">
    <property type="entry name" value="HSP20-like chaperones"/>
    <property type="match status" value="1"/>
</dbReference>
<dbReference type="EMBL" id="JBHSMG010000003">
    <property type="protein sequence ID" value="MFC5503084.1"/>
    <property type="molecule type" value="Genomic_DNA"/>
</dbReference>
<dbReference type="Proteomes" id="UP001596039">
    <property type="component" value="Unassembled WGS sequence"/>
</dbReference>
<dbReference type="RefSeq" id="WP_386740797.1">
    <property type="nucleotide sequence ID" value="NZ_JBHSMG010000003.1"/>
</dbReference>
<dbReference type="Pfam" id="PF00011">
    <property type="entry name" value="HSP20"/>
    <property type="match status" value="1"/>
</dbReference>
<evidence type="ECO:0000259" key="3">
    <source>
        <dbReference type="PROSITE" id="PS01031"/>
    </source>
</evidence>
<gene>
    <name evidence="4" type="ORF">ACFPJ4_12615</name>
</gene>
<organism evidence="4 5">
    <name type="scientific">Lysinimonas soli</name>
    <dbReference type="NCBI Taxonomy" id="1074233"/>
    <lineage>
        <taxon>Bacteria</taxon>
        <taxon>Bacillati</taxon>
        <taxon>Actinomycetota</taxon>
        <taxon>Actinomycetes</taxon>
        <taxon>Micrococcales</taxon>
        <taxon>Microbacteriaceae</taxon>
        <taxon>Lysinimonas</taxon>
    </lineage>
</organism>
<evidence type="ECO:0000256" key="2">
    <source>
        <dbReference type="RuleBase" id="RU003616"/>
    </source>
</evidence>
<dbReference type="InterPro" id="IPR031107">
    <property type="entry name" value="Small_HSP"/>
</dbReference>
<evidence type="ECO:0000256" key="1">
    <source>
        <dbReference type="PROSITE-ProRule" id="PRU00285"/>
    </source>
</evidence>
<dbReference type="PROSITE" id="PS01031">
    <property type="entry name" value="SHSP"/>
    <property type="match status" value="1"/>
</dbReference>
<keyword evidence="5" id="KW-1185">Reference proteome</keyword>
<comment type="similarity">
    <text evidence="1 2">Belongs to the small heat shock protein (HSP20) family.</text>
</comment>
<accession>A0ABW0NRR5</accession>
<dbReference type="InterPro" id="IPR008978">
    <property type="entry name" value="HSP20-like_chaperone"/>
</dbReference>
<proteinExistence type="inferred from homology"/>
<comment type="caution">
    <text evidence="4">The sequence shown here is derived from an EMBL/GenBank/DDBJ whole genome shotgun (WGS) entry which is preliminary data.</text>
</comment>
<feature type="domain" description="SHSP" evidence="3">
    <location>
        <begin position="28"/>
        <end position="139"/>
    </location>
</feature>
<dbReference type="PANTHER" id="PTHR11527">
    <property type="entry name" value="HEAT-SHOCK PROTEIN 20 FAMILY MEMBER"/>
    <property type="match status" value="1"/>
</dbReference>
<dbReference type="Gene3D" id="2.60.40.790">
    <property type="match status" value="1"/>
</dbReference>
<sequence>MSTEIVLPGALRGLDPMFRRLAGLIDEPILTLGIPSTDIWTEGSDFVVQVQLANFDEKDVSVSLENGDLVVQAHHQESEKDKKKQYVVRETSNSFYRRVRLPEYAETDKITAEYKNGTLTVKAPLGSLPGSTKIPITAPKSAS</sequence>
<dbReference type="CDD" id="cd06464">
    <property type="entry name" value="ACD_sHsps-like"/>
    <property type="match status" value="1"/>
</dbReference>
<reference evidence="5" key="1">
    <citation type="journal article" date="2019" name="Int. J. Syst. Evol. Microbiol.">
        <title>The Global Catalogue of Microorganisms (GCM) 10K type strain sequencing project: providing services to taxonomists for standard genome sequencing and annotation.</title>
        <authorList>
            <consortium name="The Broad Institute Genomics Platform"/>
            <consortium name="The Broad Institute Genome Sequencing Center for Infectious Disease"/>
            <person name="Wu L."/>
            <person name="Ma J."/>
        </authorList>
    </citation>
    <scope>NUCLEOTIDE SEQUENCE [LARGE SCALE GENOMIC DNA]</scope>
    <source>
        <strain evidence="5">CGMCC 4.6997</strain>
    </source>
</reference>
<protein>
    <submittedName>
        <fullName evidence="4">Hsp20/alpha crystallin family protein</fullName>
    </submittedName>
</protein>
<name>A0ABW0NRR5_9MICO</name>